<sequence length="403" mass="45777">MKILFLTDNFPPEINAPANRTFEHCREWVRNGAEVTVITCVPNFPKGRVFGGYENKLYQEEVMEGIRVIRVWSYISANSGFLRRTLDYVSYGVMSFLFGLFIKTDLIIGTSPQFFTAVSAWQLSFFKRKKWVMEVRDLWPESIIAVGATKNERLIAFLESIEMRMYHSADKLVVVTDTFKKKIAERGIPHQKIQVLKNGVDLSKYKPFPKDASLVTHHRLEGKFVFSYIGTHGLAHGLEFIIDSIKHIKETHPDIVFLFVGDGANKEKLLEKAESEEISNAIFVDSVPKDQVLDYLNLMDIALVNLIKSDTFLTVIPSKIFEAAAVEKPILLGLGGETKLIIEKYGAGICFEPEDRSSFLAAVLKLYEEKCDLDAYINGCRLLAKDFERNKIANQMLTALKEV</sequence>
<gene>
    <name evidence="3" type="ORF">SAMN05444412_105137</name>
</gene>
<dbReference type="PANTHER" id="PTHR45947">
    <property type="entry name" value="SULFOQUINOVOSYL TRANSFERASE SQD2"/>
    <property type="match status" value="1"/>
</dbReference>
<dbReference type="CDD" id="cd03794">
    <property type="entry name" value="GT4_WbuB-like"/>
    <property type="match status" value="1"/>
</dbReference>
<comment type="caution">
    <text evidence="3">The sequence shown here is derived from an EMBL/GenBank/DDBJ whole genome shotgun (WGS) entry which is preliminary data.</text>
</comment>
<dbReference type="Gene3D" id="3.40.50.2000">
    <property type="entry name" value="Glycogen Phosphorylase B"/>
    <property type="match status" value="2"/>
</dbReference>
<dbReference type="RefSeq" id="WP_019600411.1">
    <property type="nucleotide sequence ID" value="NZ_FNQC01000005.1"/>
</dbReference>
<evidence type="ECO:0000259" key="1">
    <source>
        <dbReference type="Pfam" id="PF00534"/>
    </source>
</evidence>
<reference evidence="3 4" key="1">
    <citation type="submission" date="2016-10" db="EMBL/GenBank/DDBJ databases">
        <authorList>
            <person name="Varghese N."/>
            <person name="Submissions S."/>
        </authorList>
    </citation>
    <scope>NUCLEOTIDE SEQUENCE [LARGE SCALE GENOMIC DNA]</scope>
    <source>
        <strain evidence="3 4">DSM 17997</strain>
    </source>
</reference>
<dbReference type="Proteomes" id="UP000199663">
    <property type="component" value="Unassembled WGS sequence"/>
</dbReference>
<dbReference type="Pfam" id="PF13579">
    <property type="entry name" value="Glyco_trans_4_4"/>
    <property type="match status" value="1"/>
</dbReference>
<dbReference type="InterPro" id="IPR050194">
    <property type="entry name" value="Glycosyltransferase_grp1"/>
</dbReference>
<evidence type="ECO:0000313" key="3">
    <source>
        <dbReference type="EMBL" id="SDZ06800.1"/>
    </source>
</evidence>
<name>A0A1H3Q0N9_9BACT</name>
<dbReference type="Pfam" id="PF00534">
    <property type="entry name" value="Glycos_transf_1"/>
    <property type="match status" value="1"/>
</dbReference>
<dbReference type="InterPro" id="IPR001296">
    <property type="entry name" value="Glyco_trans_1"/>
</dbReference>
<dbReference type="PANTHER" id="PTHR45947:SF3">
    <property type="entry name" value="SULFOQUINOVOSYL TRANSFERASE SQD2"/>
    <property type="match status" value="1"/>
</dbReference>
<evidence type="ECO:0008006" key="5">
    <source>
        <dbReference type="Google" id="ProtNLM"/>
    </source>
</evidence>
<dbReference type="EMBL" id="FNQC01000005">
    <property type="protein sequence ID" value="SDZ06800.1"/>
    <property type="molecule type" value="Genomic_DNA"/>
</dbReference>
<organism evidence="3 4">
    <name type="scientific">Rhodonellum ikkaensis</name>
    <dbReference type="NCBI Taxonomy" id="336829"/>
    <lineage>
        <taxon>Bacteria</taxon>
        <taxon>Pseudomonadati</taxon>
        <taxon>Bacteroidota</taxon>
        <taxon>Cytophagia</taxon>
        <taxon>Cytophagales</taxon>
        <taxon>Cytophagaceae</taxon>
        <taxon>Rhodonellum</taxon>
    </lineage>
</organism>
<feature type="domain" description="Glycosyltransferase subfamily 4-like N-terminal" evidence="2">
    <location>
        <begin position="18"/>
        <end position="199"/>
    </location>
</feature>
<evidence type="ECO:0000259" key="2">
    <source>
        <dbReference type="Pfam" id="PF13579"/>
    </source>
</evidence>
<proteinExistence type="predicted"/>
<protein>
    <recommendedName>
        <fullName evidence="5">Glycosyltransferase WbuB</fullName>
    </recommendedName>
</protein>
<evidence type="ECO:0000313" key="4">
    <source>
        <dbReference type="Proteomes" id="UP000199663"/>
    </source>
</evidence>
<accession>A0A1H3Q0N9</accession>
<dbReference type="InterPro" id="IPR028098">
    <property type="entry name" value="Glyco_trans_4-like_N"/>
</dbReference>
<dbReference type="SUPFAM" id="SSF53756">
    <property type="entry name" value="UDP-Glycosyltransferase/glycogen phosphorylase"/>
    <property type="match status" value="1"/>
</dbReference>
<keyword evidence="4" id="KW-1185">Reference proteome</keyword>
<feature type="domain" description="Glycosyl transferase family 1" evidence="1">
    <location>
        <begin position="221"/>
        <end position="370"/>
    </location>
</feature>